<comment type="caution">
    <text evidence="6">The sequence shown here is derived from an EMBL/GenBank/DDBJ whole genome shotgun (WGS) entry which is preliminary data.</text>
</comment>
<dbReference type="PANTHER" id="PTHR10434:SF11">
    <property type="entry name" value="1-ACYL-SN-GLYCEROL-3-PHOSPHATE ACYLTRANSFERASE"/>
    <property type="match status" value="1"/>
</dbReference>
<dbReference type="GO" id="GO:0006654">
    <property type="term" value="P:phosphatidic acid biosynthetic process"/>
    <property type="evidence" value="ECO:0007669"/>
    <property type="project" value="TreeGrafter"/>
</dbReference>
<keyword evidence="4" id="KW-0812">Transmembrane</keyword>
<organism evidence="6 7">
    <name type="scientific">Cryobacterium shii</name>
    <dbReference type="NCBI Taxonomy" id="1259235"/>
    <lineage>
        <taxon>Bacteria</taxon>
        <taxon>Bacillati</taxon>
        <taxon>Actinomycetota</taxon>
        <taxon>Actinomycetes</taxon>
        <taxon>Micrococcales</taxon>
        <taxon>Microbacteriaceae</taxon>
        <taxon>Cryobacterium</taxon>
    </lineage>
</organism>
<evidence type="ECO:0000256" key="2">
    <source>
        <dbReference type="ARBA" id="ARBA00023315"/>
    </source>
</evidence>
<dbReference type="PANTHER" id="PTHR10434">
    <property type="entry name" value="1-ACYL-SN-GLYCEROL-3-PHOSPHATE ACYLTRANSFERASE"/>
    <property type="match status" value="1"/>
</dbReference>
<feature type="compositionally biased region" description="Basic and acidic residues" evidence="3">
    <location>
        <begin position="1"/>
        <end position="20"/>
    </location>
</feature>
<evidence type="ECO:0000256" key="1">
    <source>
        <dbReference type="ARBA" id="ARBA00022679"/>
    </source>
</evidence>
<dbReference type="CDD" id="cd07989">
    <property type="entry name" value="LPLAT_AGPAT-like"/>
    <property type="match status" value="1"/>
</dbReference>
<dbReference type="Proteomes" id="UP000297403">
    <property type="component" value="Unassembled WGS sequence"/>
</dbReference>
<dbReference type="GO" id="GO:0003841">
    <property type="term" value="F:1-acylglycerol-3-phosphate O-acyltransferase activity"/>
    <property type="evidence" value="ECO:0007669"/>
    <property type="project" value="TreeGrafter"/>
</dbReference>
<feature type="domain" description="Phospholipid/glycerol acyltransferase" evidence="5">
    <location>
        <begin position="66"/>
        <end position="185"/>
    </location>
</feature>
<dbReference type="InterPro" id="IPR002123">
    <property type="entry name" value="Plipid/glycerol_acylTrfase"/>
</dbReference>
<dbReference type="SUPFAM" id="SSF69593">
    <property type="entry name" value="Glycerol-3-phosphate (1)-acyltransferase"/>
    <property type="match status" value="1"/>
</dbReference>
<keyword evidence="4" id="KW-1133">Transmembrane helix</keyword>
<keyword evidence="4" id="KW-0472">Membrane</keyword>
<feature type="region of interest" description="Disordered" evidence="3">
    <location>
        <begin position="1"/>
        <end position="24"/>
    </location>
</feature>
<accession>A0AAQ2C7N7</accession>
<dbReference type="Pfam" id="PF01553">
    <property type="entry name" value="Acyltransferase"/>
    <property type="match status" value="1"/>
</dbReference>
<dbReference type="RefSeq" id="WP_134365411.1">
    <property type="nucleotide sequence ID" value="NZ_SOFY01000021.1"/>
</dbReference>
<keyword evidence="1" id="KW-0808">Transferase</keyword>
<evidence type="ECO:0000259" key="5">
    <source>
        <dbReference type="SMART" id="SM00563"/>
    </source>
</evidence>
<proteinExistence type="predicted"/>
<dbReference type="EMBL" id="SOFY01000021">
    <property type="protein sequence ID" value="TFC50142.1"/>
    <property type="molecule type" value="Genomic_DNA"/>
</dbReference>
<name>A0AAQ2C7N7_9MICO</name>
<dbReference type="GO" id="GO:0005886">
    <property type="term" value="C:plasma membrane"/>
    <property type="evidence" value="ECO:0007669"/>
    <property type="project" value="TreeGrafter"/>
</dbReference>
<keyword evidence="2 6" id="KW-0012">Acyltransferase</keyword>
<keyword evidence="7" id="KW-1185">Reference proteome</keyword>
<evidence type="ECO:0000313" key="7">
    <source>
        <dbReference type="Proteomes" id="UP000297403"/>
    </source>
</evidence>
<sequence length="268" mass="28977">MTGAKDEAHDEPQDKPHVEPVADEPEATKRPGFVYFLGYGIMAPIARLVFRPTITGRENIPRTGPVILASNHLSFIDSIVIPLSAPRRVQFLAKSTYFTGTGFKGWVCRTFFTSIGAVGVERGAGQAAQDALDAGRSILESDSAFAIYPEGTRSLDGRLYKGRTGVAWLALTTGAVVVPVGLIGTQEIQPVGARFPRIRKVTVAFGEPLDLRRHGSPESGKARRAATDEVMAAIHSLSHQELAGKYNESPPSGTLQKLADRVFPRERV</sequence>
<reference evidence="6 7" key="1">
    <citation type="submission" date="2019-03" db="EMBL/GenBank/DDBJ databases">
        <title>Genomics of glacier-inhabiting Cryobacterium strains.</title>
        <authorList>
            <person name="Liu Q."/>
            <person name="Xin Y.-H."/>
        </authorList>
    </citation>
    <scope>NUCLEOTIDE SEQUENCE [LARGE SCALE GENOMIC DNA]</scope>
    <source>
        <strain evidence="7">TMT1-22</strain>
    </source>
</reference>
<gene>
    <name evidence="6" type="ORF">E3O49_05140</name>
</gene>
<evidence type="ECO:0000256" key="3">
    <source>
        <dbReference type="SAM" id="MobiDB-lite"/>
    </source>
</evidence>
<evidence type="ECO:0000313" key="6">
    <source>
        <dbReference type="EMBL" id="TFC50142.1"/>
    </source>
</evidence>
<protein>
    <submittedName>
        <fullName evidence="6">1-acyl-sn-glycerol-3-phosphate acyltransferase</fullName>
    </submittedName>
</protein>
<dbReference type="AlphaFoldDB" id="A0AAQ2C7N7"/>
<evidence type="ECO:0000256" key="4">
    <source>
        <dbReference type="SAM" id="Phobius"/>
    </source>
</evidence>
<feature type="transmembrane region" description="Helical" evidence="4">
    <location>
        <begin position="33"/>
        <end position="50"/>
    </location>
</feature>
<dbReference type="SMART" id="SM00563">
    <property type="entry name" value="PlsC"/>
    <property type="match status" value="1"/>
</dbReference>